<feature type="non-terminal residue" evidence="4">
    <location>
        <position position="1"/>
    </location>
</feature>
<dbReference type="Pfam" id="PF00632">
    <property type="entry name" value="HECT"/>
    <property type="match status" value="1"/>
</dbReference>
<protein>
    <recommendedName>
        <fullName evidence="3">E3 ubiquitin-protein ligase</fullName>
        <ecNumber evidence="3">2.3.2.26</ecNumber>
    </recommendedName>
</protein>
<evidence type="ECO:0000256" key="2">
    <source>
        <dbReference type="ARBA" id="ARBA00022786"/>
    </source>
</evidence>
<keyword evidence="5" id="KW-1185">Reference proteome</keyword>
<comment type="similarity">
    <text evidence="3">Belongs to the UPL family. K-HECT subfamily.</text>
</comment>
<dbReference type="EMBL" id="UZAL01000523">
    <property type="protein sequence ID" value="VDO71370.1"/>
    <property type="molecule type" value="Genomic_DNA"/>
</dbReference>
<dbReference type="GO" id="GO:0061630">
    <property type="term" value="F:ubiquitin protein ligase activity"/>
    <property type="evidence" value="ECO:0007669"/>
    <property type="project" value="UniProtKB-UniRule"/>
</dbReference>
<dbReference type="PROSITE" id="PS50237">
    <property type="entry name" value="HECT"/>
    <property type="match status" value="1"/>
</dbReference>
<dbReference type="InterPro" id="IPR045322">
    <property type="entry name" value="HECTD1/TRIP12-like"/>
</dbReference>
<dbReference type="Gene3D" id="3.30.2160.10">
    <property type="entry name" value="Hect, E3 ligase catalytic domain"/>
    <property type="match status" value="1"/>
</dbReference>
<dbReference type="GO" id="GO:0006974">
    <property type="term" value="P:DNA damage response"/>
    <property type="evidence" value="ECO:0007669"/>
    <property type="project" value="TreeGrafter"/>
</dbReference>
<reference evidence="4 5" key="1">
    <citation type="submission" date="2018-11" db="EMBL/GenBank/DDBJ databases">
        <authorList>
            <consortium name="Pathogen Informatics"/>
        </authorList>
    </citation>
    <scope>NUCLEOTIDE SEQUENCE [LARGE SCALE GENOMIC DNA]</scope>
    <source>
        <strain>Denwood</strain>
        <strain evidence="5">Zambia</strain>
    </source>
</reference>
<dbReference type="SUPFAM" id="SSF56204">
    <property type="entry name" value="Hect, E3 ligase catalytic domain"/>
    <property type="match status" value="1"/>
</dbReference>
<keyword evidence="1 3" id="KW-0808">Transferase</keyword>
<dbReference type="GO" id="GO:0043161">
    <property type="term" value="P:proteasome-mediated ubiquitin-dependent protein catabolic process"/>
    <property type="evidence" value="ECO:0007669"/>
    <property type="project" value="TreeGrafter"/>
</dbReference>
<organism evidence="4 5">
    <name type="scientific">Schistosoma mattheei</name>
    <dbReference type="NCBI Taxonomy" id="31246"/>
    <lineage>
        <taxon>Eukaryota</taxon>
        <taxon>Metazoa</taxon>
        <taxon>Spiralia</taxon>
        <taxon>Lophotrochozoa</taxon>
        <taxon>Platyhelminthes</taxon>
        <taxon>Trematoda</taxon>
        <taxon>Digenea</taxon>
        <taxon>Strigeidida</taxon>
        <taxon>Schistosomatoidea</taxon>
        <taxon>Schistosomatidae</taxon>
        <taxon>Schistosoma</taxon>
    </lineage>
</organism>
<keyword evidence="2 3" id="KW-0833">Ubl conjugation pathway</keyword>
<proteinExistence type="inferred from homology"/>
<dbReference type="STRING" id="31246.A0A183NEP2"/>
<evidence type="ECO:0000256" key="1">
    <source>
        <dbReference type="ARBA" id="ARBA00022679"/>
    </source>
</evidence>
<evidence type="ECO:0000313" key="5">
    <source>
        <dbReference type="Proteomes" id="UP000269396"/>
    </source>
</evidence>
<name>A0A183NEP2_9TREM</name>
<comment type="catalytic activity">
    <reaction evidence="3">
        <text>S-ubiquitinyl-[E2 ubiquitin-conjugating enzyme]-L-cysteine + [acceptor protein]-L-lysine = [E2 ubiquitin-conjugating enzyme]-L-cysteine + N(6)-ubiquitinyl-[acceptor protein]-L-lysine.</text>
        <dbReference type="EC" id="2.3.2.26"/>
    </reaction>
</comment>
<dbReference type="AlphaFoldDB" id="A0A183NEP2"/>
<dbReference type="GO" id="GO:0000209">
    <property type="term" value="P:protein polyubiquitination"/>
    <property type="evidence" value="ECO:0007669"/>
    <property type="project" value="TreeGrafter"/>
</dbReference>
<dbReference type="UniPathway" id="UPA00143"/>
<dbReference type="PANTHER" id="PTHR45670">
    <property type="entry name" value="E3 UBIQUITIN-PROTEIN LIGASE TRIP12"/>
    <property type="match status" value="1"/>
</dbReference>
<dbReference type="SMART" id="SM00119">
    <property type="entry name" value="HECTc"/>
    <property type="match status" value="1"/>
</dbReference>
<comment type="pathway">
    <text evidence="3">Protein modification; protein ubiquitination.</text>
</comment>
<gene>
    <name evidence="4" type="ORF">SMTD_LOCUS578</name>
</gene>
<dbReference type="Proteomes" id="UP000269396">
    <property type="component" value="Unassembled WGS sequence"/>
</dbReference>
<dbReference type="EC" id="2.3.2.26" evidence="3"/>
<dbReference type="GO" id="GO:0016607">
    <property type="term" value="C:nuclear speck"/>
    <property type="evidence" value="ECO:0007669"/>
    <property type="project" value="TreeGrafter"/>
</dbReference>
<evidence type="ECO:0000313" key="4">
    <source>
        <dbReference type="EMBL" id="VDO71370.1"/>
    </source>
</evidence>
<dbReference type="PANTHER" id="PTHR45670:SF13">
    <property type="entry name" value="E3 UBIQUITIN-PROTEIN LIGASE TRIP12"/>
    <property type="match status" value="1"/>
</dbReference>
<comment type="function">
    <text evidence="3">E3 ubiquitin-protein ligase which accepts ubiquitin from an E2 ubiquitin-conjugating enzyme in the form of a thioester and then directly transfers the ubiquitin to targeted substrates.</text>
</comment>
<dbReference type="InterPro" id="IPR035983">
    <property type="entry name" value="Hect_E3_ubiquitin_ligase"/>
</dbReference>
<dbReference type="Gene3D" id="3.30.2410.10">
    <property type="entry name" value="Hect, E3 ligase catalytic domain"/>
    <property type="match status" value="1"/>
</dbReference>
<dbReference type="InterPro" id="IPR000569">
    <property type="entry name" value="HECT_dom"/>
</dbReference>
<accession>A0A183NEP2</accession>
<sequence length="239" mass="27039">YLPITNVIFVICYSFSKVELIKNGAHTNVTGSNLSCYLRLVAHWLVIEGASRQMEAVLKGFDSVLPNIRSRLTTLFQPDEMENLFCGESSPRFNSLSINQIGEMKSMQLLDKNYSSTDEEGWDVQSLTQSCCCDHGYTPQSRAIRLLFEIMSEFTPEQRRLFVQFVTGSPRLPVGGFRALKPPLKIVMKRETGENADHHLPSVMTCQNYLKLPDYSSKALMLSKLLYAINEGQNAFHLS</sequence>
<dbReference type="Gene3D" id="3.90.1750.10">
    <property type="entry name" value="Hect, E3 ligase catalytic domains"/>
    <property type="match status" value="1"/>
</dbReference>
<evidence type="ECO:0000256" key="3">
    <source>
        <dbReference type="RuleBase" id="RU369009"/>
    </source>
</evidence>